<keyword evidence="6 10" id="KW-0812">Transmembrane</keyword>
<evidence type="ECO:0000313" key="12">
    <source>
        <dbReference type="WBParaSite" id="PSAMB.scaffold15779size1483.g36655.t1"/>
    </source>
</evidence>
<name>A0A914V6P4_9BILA</name>
<dbReference type="WBParaSite" id="PSAMB.scaffold15779size1483.g36655.t1">
    <property type="protein sequence ID" value="PSAMB.scaffold15779size1483.g36655.t1"/>
    <property type="gene ID" value="PSAMB.scaffold15779size1483.g36655"/>
</dbReference>
<evidence type="ECO:0000256" key="1">
    <source>
        <dbReference type="ARBA" id="ARBA00004477"/>
    </source>
</evidence>
<dbReference type="Proteomes" id="UP000887566">
    <property type="component" value="Unplaced"/>
</dbReference>
<evidence type="ECO:0000256" key="8">
    <source>
        <dbReference type="ARBA" id="ARBA00022989"/>
    </source>
</evidence>
<sequence length="235" mass="27414">MNERSDVRTPSLLAVLCGVFALKLALFPCYHSTDFEVHRNWLALTSQLPLSQWYFENTSIWTLDYPPFFAWFEKGIAQFAPLVDKGMLSIQAEPYFNKSTLNFHRLTVVIADILFVLATFRLLKALDRQEPKLSENRGRLRRFVLGILLLANVGLILVDNIHFQYNSFLTAFLLLSIGDVIDEKLLWGGFWYCVLVNFKHIYLYLAPAYAAYYLRHYIFQADKSKPNDHWIRSFS</sequence>
<comment type="similarity">
    <text evidence="3 10">Belongs to the ALG6/ALG8 glucosyltransferase family.</text>
</comment>
<organism evidence="11 12">
    <name type="scientific">Plectus sambesii</name>
    <dbReference type="NCBI Taxonomy" id="2011161"/>
    <lineage>
        <taxon>Eukaryota</taxon>
        <taxon>Metazoa</taxon>
        <taxon>Ecdysozoa</taxon>
        <taxon>Nematoda</taxon>
        <taxon>Chromadorea</taxon>
        <taxon>Plectida</taxon>
        <taxon>Plectina</taxon>
        <taxon>Plectoidea</taxon>
        <taxon>Plectidae</taxon>
        <taxon>Plectus</taxon>
    </lineage>
</organism>
<evidence type="ECO:0000256" key="2">
    <source>
        <dbReference type="ARBA" id="ARBA00004922"/>
    </source>
</evidence>
<keyword evidence="5 10" id="KW-0808">Transferase</keyword>
<feature type="transmembrane region" description="Helical" evidence="10">
    <location>
        <begin position="185"/>
        <end position="205"/>
    </location>
</feature>
<evidence type="ECO:0000256" key="6">
    <source>
        <dbReference type="ARBA" id="ARBA00022692"/>
    </source>
</evidence>
<keyword evidence="8 10" id="KW-1133">Transmembrane helix</keyword>
<proteinExistence type="inferred from homology"/>
<dbReference type="GO" id="GO:0042283">
    <property type="term" value="F:dolichyl pyrophosphate Glc1Man9GlcNAc2 alpha-1,3-glucosyltransferase activity"/>
    <property type="evidence" value="ECO:0007669"/>
    <property type="project" value="TreeGrafter"/>
</dbReference>
<evidence type="ECO:0000256" key="7">
    <source>
        <dbReference type="ARBA" id="ARBA00022824"/>
    </source>
</evidence>
<dbReference type="AlphaFoldDB" id="A0A914V6P4"/>
<evidence type="ECO:0000313" key="11">
    <source>
        <dbReference type="Proteomes" id="UP000887566"/>
    </source>
</evidence>
<dbReference type="EC" id="2.4.1.-" evidence="10"/>
<keyword evidence="9 10" id="KW-0472">Membrane</keyword>
<feature type="transmembrane region" description="Helical" evidence="10">
    <location>
        <begin position="143"/>
        <end position="165"/>
    </location>
</feature>
<reference evidence="12" key="1">
    <citation type="submission" date="2022-11" db="UniProtKB">
        <authorList>
            <consortium name="WormBaseParasite"/>
        </authorList>
    </citation>
    <scope>IDENTIFICATION</scope>
</reference>
<dbReference type="PANTHER" id="PTHR12413:SF2">
    <property type="entry name" value="DOLICHYL PYROPHOSPHATE GLC1MAN9GLCNAC2 ALPHA-1,3-GLUCOSYLTRANSFERASE-RELATED"/>
    <property type="match status" value="1"/>
</dbReference>
<feature type="transmembrane region" description="Helical" evidence="10">
    <location>
        <begin position="103"/>
        <end position="123"/>
    </location>
</feature>
<dbReference type="PANTHER" id="PTHR12413">
    <property type="entry name" value="DOLICHYL GLYCOSYLTRANSFERASE"/>
    <property type="match status" value="1"/>
</dbReference>
<evidence type="ECO:0000256" key="5">
    <source>
        <dbReference type="ARBA" id="ARBA00022679"/>
    </source>
</evidence>
<evidence type="ECO:0000256" key="9">
    <source>
        <dbReference type="ARBA" id="ARBA00023136"/>
    </source>
</evidence>
<feature type="transmembrane region" description="Helical" evidence="10">
    <location>
        <begin position="12"/>
        <end position="33"/>
    </location>
</feature>
<keyword evidence="11" id="KW-1185">Reference proteome</keyword>
<keyword evidence="4 10" id="KW-0328">Glycosyltransferase</keyword>
<comment type="caution">
    <text evidence="10">Lacks conserved residue(s) required for the propagation of feature annotation.</text>
</comment>
<comment type="pathway">
    <text evidence="2 10">Protein modification; protein glycosylation.</text>
</comment>
<comment type="subcellular location">
    <subcellularLocation>
        <location evidence="1 10">Endoplasmic reticulum membrane</location>
        <topology evidence="1 10">Multi-pass membrane protein</topology>
    </subcellularLocation>
</comment>
<evidence type="ECO:0000256" key="4">
    <source>
        <dbReference type="ARBA" id="ARBA00022676"/>
    </source>
</evidence>
<evidence type="ECO:0000256" key="10">
    <source>
        <dbReference type="RuleBase" id="RU363110"/>
    </source>
</evidence>
<dbReference type="Pfam" id="PF03155">
    <property type="entry name" value="Alg6_Alg8"/>
    <property type="match status" value="1"/>
</dbReference>
<accession>A0A914V6P4</accession>
<dbReference type="GO" id="GO:0005789">
    <property type="term" value="C:endoplasmic reticulum membrane"/>
    <property type="evidence" value="ECO:0007669"/>
    <property type="project" value="UniProtKB-SubCell"/>
</dbReference>
<dbReference type="GO" id="GO:0006487">
    <property type="term" value="P:protein N-linked glycosylation"/>
    <property type="evidence" value="ECO:0007669"/>
    <property type="project" value="TreeGrafter"/>
</dbReference>
<protein>
    <recommendedName>
        <fullName evidence="10">Alpha-1,3-glucosyltransferase</fullName>
        <ecNumber evidence="10">2.4.1.-</ecNumber>
    </recommendedName>
</protein>
<evidence type="ECO:0000256" key="3">
    <source>
        <dbReference type="ARBA" id="ARBA00008715"/>
    </source>
</evidence>
<keyword evidence="7 10" id="KW-0256">Endoplasmic reticulum</keyword>
<dbReference type="InterPro" id="IPR004856">
    <property type="entry name" value="Glyco_trans_ALG6/ALG8"/>
</dbReference>